<evidence type="ECO:0000313" key="2">
    <source>
        <dbReference type="EMBL" id="BAO30417.1"/>
    </source>
</evidence>
<accession>W0SHZ8</accession>
<dbReference type="EMBL" id="AP012547">
    <property type="protein sequence ID" value="BAO30417.1"/>
    <property type="molecule type" value="Genomic_DNA"/>
</dbReference>
<evidence type="ECO:0000256" key="1">
    <source>
        <dbReference type="SAM" id="MobiDB-lite"/>
    </source>
</evidence>
<dbReference type="HOGENOM" id="CLU_2902591_0_0_4"/>
<dbReference type="Proteomes" id="UP000031637">
    <property type="component" value="Chromosome"/>
</dbReference>
<proteinExistence type="predicted"/>
<evidence type="ECO:0000313" key="3">
    <source>
        <dbReference type="Proteomes" id="UP000031637"/>
    </source>
</evidence>
<dbReference type="AlphaFoldDB" id="W0SHZ8"/>
<name>W0SHZ8_9PROT</name>
<dbReference type="STRING" id="1223802.SUTH_02635"/>
<reference evidence="2 3" key="1">
    <citation type="journal article" date="2014" name="Syst. Appl. Microbiol.">
        <title>Complete genomes of freshwater sulfur oxidizers Sulfuricella denitrificans skB26 and Sulfuritalea hydrogenivorans sk43H: genetic insights into the sulfur oxidation pathway of betaproteobacteria.</title>
        <authorList>
            <person name="Watanabe T."/>
            <person name="Kojima H."/>
            <person name="Fukui M."/>
        </authorList>
    </citation>
    <scope>NUCLEOTIDE SEQUENCE [LARGE SCALE GENOMIC DNA]</scope>
    <source>
        <strain evidence="2">DSM22779</strain>
    </source>
</reference>
<sequence>MTKNARHCKSQKAVTAKVINLVRPMPTVAKTSDSVSAVATDPRRNHFANSNGSRWGRTFRSN</sequence>
<dbReference type="KEGG" id="shd:SUTH_02635"/>
<gene>
    <name evidence="2" type="ORF">SUTH_02635</name>
</gene>
<keyword evidence="3" id="KW-1185">Reference proteome</keyword>
<dbReference type="RefSeq" id="WP_148312939.1">
    <property type="nucleotide sequence ID" value="NZ_AP012547.1"/>
</dbReference>
<organism evidence="2 3">
    <name type="scientific">Sulfuritalea hydrogenivorans sk43H</name>
    <dbReference type="NCBI Taxonomy" id="1223802"/>
    <lineage>
        <taxon>Bacteria</taxon>
        <taxon>Pseudomonadati</taxon>
        <taxon>Pseudomonadota</taxon>
        <taxon>Betaproteobacteria</taxon>
        <taxon>Nitrosomonadales</taxon>
        <taxon>Sterolibacteriaceae</taxon>
        <taxon>Sulfuritalea</taxon>
    </lineage>
</organism>
<protein>
    <submittedName>
        <fullName evidence="2">Uncharacterized protein</fullName>
    </submittedName>
</protein>
<feature type="compositionally biased region" description="Polar residues" evidence="1">
    <location>
        <begin position="47"/>
        <end position="62"/>
    </location>
</feature>
<feature type="region of interest" description="Disordered" evidence="1">
    <location>
        <begin position="43"/>
        <end position="62"/>
    </location>
</feature>